<keyword evidence="2" id="KW-1185">Reference proteome</keyword>
<name>A0ABQ4SGV5_9HYPH</name>
<dbReference type="InterPro" id="IPR008767">
    <property type="entry name" value="Phage_SPP1_head-tail_adaptor"/>
</dbReference>
<dbReference type="Gene3D" id="2.40.10.270">
    <property type="entry name" value="Bacteriophage SPP1 head-tail adaptor protein"/>
    <property type="match status" value="1"/>
</dbReference>
<protein>
    <recommendedName>
        <fullName evidence="3">Head-tail adaptor protein</fullName>
    </recommendedName>
</protein>
<reference evidence="1" key="2">
    <citation type="submission" date="2021-08" db="EMBL/GenBank/DDBJ databases">
        <authorList>
            <person name="Tani A."/>
            <person name="Ola A."/>
            <person name="Ogura Y."/>
            <person name="Katsura K."/>
            <person name="Hayashi T."/>
        </authorList>
    </citation>
    <scope>NUCLEOTIDE SEQUENCE</scope>
    <source>
        <strain evidence="1">DSM 17168</strain>
    </source>
</reference>
<accession>A0ABQ4SGV5</accession>
<sequence>MRAGRLDQTITVERRVETLDDAGTPVEAWHPVATARADLIQNTTEAFLREPGQTAEARVVFRVRFLPDLELTDRIVLDGVPHRLVEVKEVVRRRVLDLRCSTVL</sequence>
<reference evidence="1" key="1">
    <citation type="journal article" date="2021" name="Front. Microbiol.">
        <title>Comprehensive Comparative Genomics and Phenotyping of Methylobacterium Species.</title>
        <authorList>
            <person name="Alessa O."/>
            <person name="Ogura Y."/>
            <person name="Fujitani Y."/>
            <person name="Takami H."/>
            <person name="Hayashi T."/>
            <person name="Sahin N."/>
            <person name="Tani A."/>
        </authorList>
    </citation>
    <scope>NUCLEOTIDE SEQUENCE</scope>
    <source>
        <strain evidence="1">DSM 17168</strain>
    </source>
</reference>
<evidence type="ECO:0000313" key="1">
    <source>
        <dbReference type="EMBL" id="GJE00906.1"/>
    </source>
</evidence>
<dbReference type="Pfam" id="PF05521">
    <property type="entry name" value="Phage_HCP"/>
    <property type="match status" value="1"/>
</dbReference>
<evidence type="ECO:0008006" key="3">
    <source>
        <dbReference type="Google" id="ProtNLM"/>
    </source>
</evidence>
<dbReference type="Proteomes" id="UP001055153">
    <property type="component" value="Unassembled WGS sequence"/>
</dbReference>
<dbReference type="RefSeq" id="WP_238235717.1">
    <property type="nucleotide sequence ID" value="NZ_BPQQ01000031.1"/>
</dbReference>
<evidence type="ECO:0000313" key="2">
    <source>
        <dbReference type="Proteomes" id="UP001055153"/>
    </source>
</evidence>
<organism evidence="1 2">
    <name type="scientific">Methylobacterium isbiliense</name>
    <dbReference type="NCBI Taxonomy" id="315478"/>
    <lineage>
        <taxon>Bacteria</taxon>
        <taxon>Pseudomonadati</taxon>
        <taxon>Pseudomonadota</taxon>
        <taxon>Alphaproteobacteria</taxon>
        <taxon>Hyphomicrobiales</taxon>
        <taxon>Methylobacteriaceae</taxon>
        <taxon>Methylobacterium</taxon>
    </lineage>
</organism>
<dbReference type="EMBL" id="BPQQ01000031">
    <property type="protein sequence ID" value="GJE00906.1"/>
    <property type="molecule type" value="Genomic_DNA"/>
</dbReference>
<dbReference type="InterPro" id="IPR038666">
    <property type="entry name" value="SSP1_head-tail_sf"/>
</dbReference>
<proteinExistence type="predicted"/>
<comment type="caution">
    <text evidence="1">The sequence shown here is derived from an EMBL/GenBank/DDBJ whole genome shotgun (WGS) entry which is preliminary data.</text>
</comment>
<gene>
    <name evidence="1" type="ORF">GMJLKIPL_2833</name>
</gene>